<dbReference type="OrthoDB" id="10382513at2759"/>
<protein>
    <submittedName>
        <fullName evidence="1">Uncharacterized protein</fullName>
    </submittedName>
</protein>
<keyword evidence="2" id="KW-1185">Reference proteome</keyword>
<accession>A0A8X6UES1</accession>
<dbReference type="EMBL" id="BMAW01078111">
    <property type="protein sequence ID" value="GFU09649.1"/>
    <property type="molecule type" value="Genomic_DNA"/>
</dbReference>
<sequence>MLRLAVTASYQETMESMFRISNCLALSQSDPIRIRFSVYRGVRLLEIKKTGEERTSQLARFRSKAFCQNPRLLCSRDKSGISRCQRKRRNNLSLSVDGRYHYCGDFECFLMFGCV</sequence>
<comment type="caution">
    <text evidence="1">The sequence shown here is derived from an EMBL/GenBank/DDBJ whole genome shotgun (WGS) entry which is preliminary data.</text>
</comment>
<organism evidence="1 2">
    <name type="scientific">Nephila pilipes</name>
    <name type="common">Giant wood spider</name>
    <name type="synonym">Nephila maculata</name>
    <dbReference type="NCBI Taxonomy" id="299642"/>
    <lineage>
        <taxon>Eukaryota</taxon>
        <taxon>Metazoa</taxon>
        <taxon>Ecdysozoa</taxon>
        <taxon>Arthropoda</taxon>
        <taxon>Chelicerata</taxon>
        <taxon>Arachnida</taxon>
        <taxon>Araneae</taxon>
        <taxon>Araneomorphae</taxon>
        <taxon>Entelegynae</taxon>
        <taxon>Araneoidea</taxon>
        <taxon>Nephilidae</taxon>
        <taxon>Nephila</taxon>
    </lineage>
</organism>
<name>A0A8X6UES1_NEPPI</name>
<evidence type="ECO:0000313" key="2">
    <source>
        <dbReference type="Proteomes" id="UP000887013"/>
    </source>
</evidence>
<dbReference type="AlphaFoldDB" id="A0A8X6UES1"/>
<reference evidence="1" key="1">
    <citation type="submission" date="2020-08" db="EMBL/GenBank/DDBJ databases">
        <title>Multicomponent nature underlies the extraordinary mechanical properties of spider dragline silk.</title>
        <authorList>
            <person name="Kono N."/>
            <person name="Nakamura H."/>
            <person name="Mori M."/>
            <person name="Yoshida Y."/>
            <person name="Ohtoshi R."/>
            <person name="Malay A.D."/>
            <person name="Moran D.A.P."/>
            <person name="Tomita M."/>
            <person name="Numata K."/>
            <person name="Arakawa K."/>
        </authorList>
    </citation>
    <scope>NUCLEOTIDE SEQUENCE</scope>
</reference>
<proteinExistence type="predicted"/>
<evidence type="ECO:0000313" key="1">
    <source>
        <dbReference type="EMBL" id="GFU09649.1"/>
    </source>
</evidence>
<gene>
    <name evidence="1" type="ORF">NPIL_243651</name>
</gene>
<dbReference type="Proteomes" id="UP000887013">
    <property type="component" value="Unassembled WGS sequence"/>
</dbReference>